<dbReference type="PANTHER" id="PTHR33133:SF5">
    <property type="entry name" value="OS08G0107100 PROTEIN"/>
    <property type="match status" value="1"/>
</dbReference>
<reference evidence="3" key="1">
    <citation type="submission" date="2016-06" db="EMBL/GenBank/DDBJ databases">
        <title>Parallel loss of symbiosis genes in relatives of nitrogen-fixing non-legume Parasponia.</title>
        <authorList>
            <person name="Van Velzen R."/>
            <person name="Holmer R."/>
            <person name="Bu F."/>
            <person name="Rutten L."/>
            <person name="Van Zeijl A."/>
            <person name="Liu W."/>
            <person name="Santuari L."/>
            <person name="Cao Q."/>
            <person name="Sharma T."/>
            <person name="Shen D."/>
            <person name="Roswanjaya Y."/>
            <person name="Wardhani T."/>
            <person name="Kalhor M.S."/>
            <person name="Jansen J."/>
            <person name="Van den Hoogen J."/>
            <person name="Gungor B."/>
            <person name="Hartog M."/>
            <person name="Hontelez J."/>
            <person name="Verver J."/>
            <person name="Yang W.-C."/>
            <person name="Schijlen E."/>
            <person name="Repin R."/>
            <person name="Schilthuizen M."/>
            <person name="Schranz E."/>
            <person name="Heidstra R."/>
            <person name="Miyata K."/>
            <person name="Fedorova E."/>
            <person name="Kohlen W."/>
            <person name="Bisseling T."/>
            <person name="Smit S."/>
            <person name="Geurts R."/>
        </authorList>
    </citation>
    <scope>NUCLEOTIDE SEQUENCE [LARGE SCALE GENOMIC DNA]</scope>
    <source>
        <strain evidence="3">cv. RG33-2</strain>
    </source>
</reference>
<keyword evidence="1" id="KW-0812">Transmembrane</keyword>
<feature type="transmembrane region" description="Helical" evidence="1">
    <location>
        <begin position="176"/>
        <end position="208"/>
    </location>
</feature>
<proteinExistence type="predicted"/>
<dbReference type="OrthoDB" id="1908649at2759"/>
<evidence type="ECO:0000256" key="1">
    <source>
        <dbReference type="SAM" id="Phobius"/>
    </source>
</evidence>
<feature type="transmembrane region" description="Helical" evidence="1">
    <location>
        <begin position="96"/>
        <end position="121"/>
    </location>
</feature>
<dbReference type="STRING" id="63057.A0A2P5E8V5"/>
<sequence>MDREQHELQFLGFCGILKESYKIVLQWRKIFSQITLALILPLSFVFLAHFQISQVLFFRILNKEDQLSYTDIHTRDYARLKHSISSQWAGFWLFKAAYFTLSLVLLLLSTAAVVYTIAAAYAAKPISFKKVMSVVPRVWKRLMITFIWSFAIVLVYNVLAVGLIVLWIVLLGFSPVGIVFVIACLIAYLVGFVYIGIIWHLASVVSVLEEIYGIKALKKGRNLIKGKTGVAVGCFVLFGVAFAGIELLFENFVVFGFAGGLAVRIGVGILCFLLLFKVILFGLVVQTVIYFVCKSYHHENIDKPSLSEHLEGYFGHYVQLKSSRDVQLGEVHV</sequence>
<dbReference type="Proteomes" id="UP000237000">
    <property type="component" value="Unassembled WGS sequence"/>
</dbReference>
<dbReference type="PANTHER" id="PTHR33133">
    <property type="entry name" value="OS08G0107100 PROTEIN-RELATED"/>
    <property type="match status" value="1"/>
</dbReference>
<dbReference type="AlphaFoldDB" id="A0A2P5E8V5"/>
<feature type="transmembrane region" description="Helical" evidence="1">
    <location>
        <begin position="142"/>
        <end position="170"/>
    </location>
</feature>
<gene>
    <name evidence="2" type="ORF">TorRG33x02_221960</name>
</gene>
<keyword evidence="3" id="KW-1185">Reference proteome</keyword>
<keyword evidence="1" id="KW-1133">Transmembrane helix</keyword>
<dbReference type="InParanoid" id="A0A2P5E8V5"/>
<organism evidence="2 3">
    <name type="scientific">Trema orientale</name>
    <name type="common">Charcoal tree</name>
    <name type="synonym">Celtis orientalis</name>
    <dbReference type="NCBI Taxonomy" id="63057"/>
    <lineage>
        <taxon>Eukaryota</taxon>
        <taxon>Viridiplantae</taxon>
        <taxon>Streptophyta</taxon>
        <taxon>Embryophyta</taxon>
        <taxon>Tracheophyta</taxon>
        <taxon>Spermatophyta</taxon>
        <taxon>Magnoliopsida</taxon>
        <taxon>eudicotyledons</taxon>
        <taxon>Gunneridae</taxon>
        <taxon>Pentapetalae</taxon>
        <taxon>rosids</taxon>
        <taxon>fabids</taxon>
        <taxon>Rosales</taxon>
        <taxon>Cannabaceae</taxon>
        <taxon>Trema</taxon>
    </lineage>
</organism>
<evidence type="ECO:0000313" key="3">
    <source>
        <dbReference type="Proteomes" id="UP000237000"/>
    </source>
</evidence>
<dbReference type="EMBL" id="JXTC01000204">
    <property type="protein sequence ID" value="PON81978.1"/>
    <property type="molecule type" value="Genomic_DNA"/>
</dbReference>
<feature type="transmembrane region" description="Helical" evidence="1">
    <location>
        <begin position="261"/>
        <end position="293"/>
    </location>
</feature>
<feature type="transmembrane region" description="Helical" evidence="1">
    <location>
        <begin position="30"/>
        <end position="52"/>
    </location>
</feature>
<evidence type="ECO:0000313" key="2">
    <source>
        <dbReference type="EMBL" id="PON81978.1"/>
    </source>
</evidence>
<keyword evidence="1" id="KW-0472">Membrane</keyword>
<comment type="caution">
    <text evidence="2">The sequence shown here is derived from an EMBL/GenBank/DDBJ whole genome shotgun (WGS) entry which is preliminary data.</text>
</comment>
<accession>A0A2P5E8V5</accession>
<protein>
    <submittedName>
        <fullName evidence="2">Polyadenylate-binding protein 1-B-binding protein</fullName>
    </submittedName>
</protein>
<name>A0A2P5E8V5_TREOI</name>
<feature type="transmembrane region" description="Helical" evidence="1">
    <location>
        <begin position="229"/>
        <end position="249"/>
    </location>
</feature>